<accession>A0ABY3YUV3</accession>
<dbReference type="Pfam" id="PF04075">
    <property type="entry name" value="F420H2_quin_red"/>
    <property type="match status" value="1"/>
</dbReference>
<dbReference type="Proteomes" id="UP000829494">
    <property type="component" value="Chromosome"/>
</dbReference>
<dbReference type="RefSeq" id="WP_003980814.1">
    <property type="nucleotide sequence ID" value="NZ_CP043497.1"/>
</dbReference>
<dbReference type="GO" id="GO:0016491">
    <property type="term" value="F:oxidoreductase activity"/>
    <property type="evidence" value="ECO:0007669"/>
    <property type="project" value="UniProtKB-KW"/>
</dbReference>
<dbReference type="EMBL" id="CP094298">
    <property type="protein sequence ID" value="UNZ01268.1"/>
    <property type="molecule type" value="Genomic_DNA"/>
</dbReference>
<evidence type="ECO:0000313" key="3">
    <source>
        <dbReference type="EMBL" id="UNZ01268.1"/>
    </source>
</evidence>
<evidence type="ECO:0000313" key="4">
    <source>
        <dbReference type="Proteomes" id="UP000829494"/>
    </source>
</evidence>
<dbReference type="GeneID" id="66859657"/>
<gene>
    <name evidence="3" type="primary">ddn1</name>
    <name evidence="3" type="ORF">SRIMR7_03870</name>
</gene>
<reference evidence="3 4" key="1">
    <citation type="submission" date="2022-03" db="EMBL/GenBank/DDBJ databases">
        <title>Complete genome of Streptomyces rimosus ssp. rimosus R7 (=ATCC 10970).</title>
        <authorList>
            <person name="Beganovic S."/>
            <person name="Ruckert C."/>
            <person name="Busche T."/>
            <person name="Kalinowski J."/>
            <person name="Wittmann C."/>
        </authorList>
    </citation>
    <scope>NUCLEOTIDE SEQUENCE [LARGE SCALE GENOMIC DNA]</scope>
    <source>
        <strain evidence="3 4">R7</strain>
    </source>
</reference>
<sequence length="175" mass="19537">MPSFGASRAPTPPGRQTVHPLVARIGVSRLCLFLAPRLLPVLDLAAHRLTRGRWLPSRLVLPAGLLTTTGHRTGRCHTVPLCAYAFAHGSWLVAATNFGRDHHPAWSTNLLHHPHAVLTWRGRQHQVTALHLSPHQVSAFRPQILTILPFYDDYATRAGHRAIRVFHLRPVVDSR</sequence>
<evidence type="ECO:0000256" key="1">
    <source>
        <dbReference type="ARBA" id="ARBA00008710"/>
    </source>
</evidence>
<dbReference type="InterPro" id="IPR012349">
    <property type="entry name" value="Split_barrel_FMN-bd"/>
</dbReference>
<dbReference type="EC" id="1.-.-.-" evidence="3"/>
<dbReference type="InterPro" id="IPR004378">
    <property type="entry name" value="F420H2_quin_Rdtase"/>
</dbReference>
<dbReference type="NCBIfam" id="TIGR00026">
    <property type="entry name" value="hi_GC_TIGR00026"/>
    <property type="match status" value="1"/>
</dbReference>
<evidence type="ECO:0000256" key="2">
    <source>
        <dbReference type="ARBA" id="ARBA00049106"/>
    </source>
</evidence>
<keyword evidence="3" id="KW-0560">Oxidoreductase</keyword>
<comment type="similarity">
    <text evidence="1">Belongs to the F420H(2)-dependent quinone reductase family.</text>
</comment>
<proteinExistence type="inferred from homology"/>
<organism evidence="3 4">
    <name type="scientific">Streptomyces rimosus subsp. rimosus</name>
    <dbReference type="NCBI Taxonomy" id="132474"/>
    <lineage>
        <taxon>Bacteria</taxon>
        <taxon>Bacillati</taxon>
        <taxon>Actinomycetota</taxon>
        <taxon>Actinomycetes</taxon>
        <taxon>Kitasatosporales</taxon>
        <taxon>Streptomycetaceae</taxon>
        <taxon>Streptomyces</taxon>
    </lineage>
</organism>
<name>A0ABY3YUV3_STRRM</name>
<keyword evidence="4" id="KW-1185">Reference proteome</keyword>
<dbReference type="PANTHER" id="PTHR39428">
    <property type="entry name" value="F420H(2)-DEPENDENT QUINONE REDUCTASE RV1261C"/>
    <property type="match status" value="1"/>
</dbReference>
<comment type="catalytic activity">
    <reaction evidence="2">
        <text>oxidized coenzyme F420-(gamma-L-Glu)(n) + a quinol + H(+) = reduced coenzyme F420-(gamma-L-Glu)(n) + a quinone</text>
        <dbReference type="Rhea" id="RHEA:39663"/>
        <dbReference type="Rhea" id="RHEA-COMP:12939"/>
        <dbReference type="Rhea" id="RHEA-COMP:14378"/>
        <dbReference type="ChEBI" id="CHEBI:15378"/>
        <dbReference type="ChEBI" id="CHEBI:24646"/>
        <dbReference type="ChEBI" id="CHEBI:132124"/>
        <dbReference type="ChEBI" id="CHEBI:133980"/>
        <dbReference type="ChEBI" id="CHEBI:139511"/>
    </reaction>
</comment>
<dbReference type="PANTHER" id="PTHR39428:SF1">
    <property type="entry name" value="F420H(2)-DEPENDENT QUINONE REDUCTASE RV1261C"/>
    <property type="match status" value="1"/>
</dbReference>
<dbReference type="Gene3D" id="2.30.110.10">
    <property type="entry name" value="Electron Transport, Fmn-binding Protein, Chain A"/>
    <property type="match status" value="1"/>
</dbReference>
<protein>
    <submittedName>
        <fullName evidence="3">Deazaflavin-dependent nitroreductase</fullName>
        <ecNumber evidence="3">1.-.-.-</ecNumber>
    </submittedName>
</protein>